<evidence type="ECO:0000256" key="3">
    <source>
        <dbReference type="ARBA" id="ARBA00022475"/>
    </source>
</evidence>
<dbReference type="EMBL" id="BAAFST010000004">
    <property type="protein sequence ID" value="GAB1289018.1"/>
    <property type="molecule type" value="Genomic_DNA"/>
</dbReference>
<dbReference type="PANTHER" id="PTHR16024:SF8">
    <property type="entry name" value="XK-RELATED PROTEIN 8"/>
    <property type="match status" value="1"/>
</dbReference>
<keyword evidence="7 9" id="KW-0472">Membrane</keyword>
<feature type="transmembrane region" description="Helical" evidence="9">
    <location>
        <begin position="275"/>
        <end position="297"/>
    </location>
</feature>
<dbReference type="Proteomes" id="UP001623349">
    <property type="component" value="Unassembled WGS sequence"/>
</dbReference>
<evidence type="ECO:0000256" key="7">
    <source>
        <dbReference type="ARBA" id="ARBA00023136"/>
    </source>
</evidence>
<organism evidence="10 11">
    <name type="scientific">Apodemus speciosus</name>
    <name type="common">Large Japanese field mouse</name>
    <dbReference type="NCBI Taxonomy" id="105296"/>
    <lineage>
        <taxon>Eukaryota</taxon>
        <taxon>Metazoa</taxon>
        <taxon>Chordata</taxon>
        <taxon>Craniata</taxon>
        <taxon>Vertebrata</taxon>
        <taxon>Euteleostomi</taxon>
        <taxon>Mammalia</taxon>
        <taxon>Eutheria</taxon>
        <taxon>Euarchontoglires</taxon>
        <taxon>Glires</taxon>
        <taxon>Rodentia</taxon>
        <taxon>Myomorpha</taxon>
        <taxon>Muroidea</taxon>
        <taxon>Muridae</taxon>
        <taxon>Murinae</taxon>
        <taxon>Apodemus</taxon>
    </lineage>
</organism>
<evidence type="ECO:0000256" key="9">
    <source>
        <dbReference type="RuleBase" id="RU910716"/>
    </source>
</evidence>
<comment type="catalytic activity">
    <reaction evidence="8">
        <text>a 1,2-diacyl-sn-glycero-3-phospho-L-serine(in) = a 1,2-diacyl-sn-glycero-3-phospho-L-serine(out)</text>
        <dbReference type="Rhea" id="RHEA:38663"/>
        <dbReference type="ChEBI" id="CHEBI:57262"/>
    </reaction>
</comment>
<feature type="transmembrane region" description="Helical" evidence="9">
    <location>
        <begin position="26"/>
        <end position="51"/>
    </location>
</feature>
<evidence type="ECO:0000256" key="8">
    <source>
        <dbReference type="ARBA" id="ARBA00024479"/>
    </source>
</evidence>
<sequence length="391" mass="44772">MSTFSFLLDLVADVWAVVQYVLVGRYLWAALVLILLGQSSVLLQLFSWLWLTADPTELHHLQPSRRFLALLHVLQLGYLYRCLHGMHKGLSMCYQEVPSECDLAYADFLSLDISMLRLFESFLEATPQLTLVLAIVLQTGQAEYYQWTQLNLDGFGISSSFLGISWSLLDYHRSLRTCLPSKPRLGRSSSVIYFLWNLLLLGPRICAIALFSSVFPYCVALHFLSLWLVLLFWVWLQGTKFMPDSNGEWLYRVTVALILYFSWFNVSGGRTRGRAIIHLLFILIDSVLLVTTSWVIYGSWLPNGHSLPMWVTIGSACFFLGLVLRTVYYLWLHPSCSWEPDLVDGTLRLLPSKRPPKLIYNRRATRLAEDFFAKAKARAVLTQEVQLNGVL</sequence>
<evidence type="ECO:0000256" key="6">
    <source>
        <dbReference type="ARBA" id="ARBA00022989"/>
    </source>
</evidence>
<keyword evidence="3" id="KW-1003">Cell membrane</keyword>
<feature type="transmembrane region" description="Helical" evidence="9">
    <location>
        <begin position="218"/>
        <end position="237"/>
    </location>
</feature>
<reference evidence="10 11" key="1">
    <citation type="submission" date="2024-08" db="EMBL/GenBank/DDBJ databases">
        <title>The draft genome of Apodemus speciosus.</title>
        <authorList>
            <person name="Nabeshima K."/>
            <person name="Suzuki S."/>
            <person name="Onuma M."/>
        </authorList>
    </citation>
    <scope>NUCLEOTIDE SEQUENCE [LARGE SCALE GENOMIC DNA]</scope>
    <source>
        <strain evidence="10">IB14-021</strain>
    </source>
</reference>
<evidence type="ECO:0000256" key="4">
    <source>
        <dbReference type="ARBA" id="ARBA00022692"/>
    </source>
</evidence>
<evidence type="ECO:0000313" key="11">
    <source>
        <dbReference type="Proteomes" id="UP001623349"/>
    </source>
</evidence>
<keyword evidence="5" id="KW-0053">Apoptosis</keyword>
<dbReference type="InterPro" id="IPR050895">
    <property type="entry name" value="XK-related_scramblase"/>
</dbReference>
<dbReference type="PANTHER" id="PTHR16024">
    <property type="entry name" value="XK-RELATED PROTEIN"/>
    <property type="match status" value="1"/>
</dbReference>
<keyword evidence="4 9" id="KW-0812">Transmembrane</keyword>
<evidence type="ECO:0000313" key="10">
    <source>
        <dbReference type="EMBL" id="GAB1289018.1"/>
    </source>
</evidence>
<evidence type="ECO:0000256" key="5">
    <source>
        <dbReference type="ARBA" id="ARBA00022703"/>
    </source>
</evidence>
<feature type="transmembrane region" description="Helical" evidence="9">
    <location>
        <begin position="309"/>
        <end position="331"/>
    </location>
</feature>
<evidence type="ECO:0000256" key="1">
    <source>
        <dbReference type="ARBA" id="ARBA00004651"/>
    </source>
</evidence>
<proteinExistence type="inferred from homology"/>
<protein>
    <recommendedName>
        <fullName evidence="9">XK-related protein</fullName>
    </recommendedName>
</protein>
<feature type="transmembrane region" description="Helical" evidence="9">
    <location>
        <begin position="249"/>
        <end position="268"/>
    </location>
</feature>
<keyword evidence="6 9" id="KW-1133">Transmembrane helix</keyword>
<name>A0ABQ0EPM2_APOSI</name>
<comment type="caution">
    <text evidence="10">The sequence shown here is derived from an EMBL/GenBank/DDBJ whole genome shotgun (WGS) entry which is preliminary data.</text>
</comment>
<evidence type="ECO:0000256" key="2">
    <source>
        <dbReference type="ARBA" id="ARBA00008789"/>
    </source>
</evidence>
<accession>A0ABQ0EPM2</accession>
<gene>
    <name evidence="10" type="ORF">APTSU1_000424800</name>
</gene>
<comment type="subcellular location">
    <subcellularLocation>
        <location evidence="1">Cell membrane</location>
        <topology evidence="1">Multi-pass membrane protein</topology>
    </subcellularLocation>
    <subcellularLocation>
        <location evidence="9">Membrane</location>
        <topology evidence="9">Multi-pass membrane protein</topology>
    </subcellularLocation>
</comment>
<comment type="similarity">
    <text evidence="2 9">Belongs to the XK family.</text>
</comment>
<dbReference type="InterPro" id="IPR018629">
    <property type="entry name" value="XK-rel"/>
</dbReference>
<dbReference type="Pfam" id="PF09815">
    <property type="entry name" value="XK-related"/>
    <property type="match status" value="1"/>
</dbReference>
<keyword evidence="11" id="KW-1185">Reference proteome</keyword>